<dbReference type="AlphaFoldDB" id="A0A947GKB6"/>
<dbReference type="GO" id="GO:0016747">
    <property type="term" value="F:acyltransferase activity, transferring groups other than amino-acyl groups"/>
    <property type="evidence" value="ECO:0007669"/>
    <property type="project" value="InterPro"/>
</dbReference>
<reference evidence="2" key="2">
    <citation type="journal article" date="2021" name="Mar. Drugs">
        <title>Genome Reduction and Secondary Metabolism of the Marine Sponge-Associated Cyanobacterium Leptothoe.</title>
        <authorList>
            <person name="Konstantinou D."/>
            <person name="Popin R.V."/>
            <person name="Fewer D.P."/>
            <person name="Sivonen K."/>
            <person name="Gkelis S."/>
        </authorList>
    </citation>
    <scope>NUCLEOTIDE SEQUENCE</scope>
    <source>
        <strain evidence="2">TAU-MAC 1115</strain>
    </source>
</reference>
<dbReference type="InterPro" id="IPR000182">
    <property type="entry name" value="GNAT_dom"/>
</dbReference>
<dbReference type="SUPFAM" id="SSF55729">
    <property type="entry name" value="Acyl-CoA N-acyltransferases (Nat)"/>
    <property type="match status" value="1"/>
</dbReference>
<dbReference type="EMBL" id="JADOES010000022">
    <property type="protein sequence ID" value="MBT9316212.1"/>
    <property type="molecule type" value="Genomic_DNA"/>
</dbReference>
<accession>A0A947GKB6</accession>
<protein>
    <submittedName>
        <fullName evidence="2">GNAT family N-acetyltransferase</fullName>
    </submittedName>
</protein>
<dbReference type="CDD" id="cd04301">
    <property type="entry name" value="NAT_SF"/>
    <property type="match status" value="1"/>
</dbReference>
<gene>
    <name evidence="2" type="ORF">IXB50_12345</name>
</gene>
<dbReference type="InterPro" id="IPR016181">
    <property type="entry name" value="Acyl_CoA_acyltransferase"/>
</dbReference>
<keyword evidence="3" id="KW-1185">Reference proteome</keyword>
<name>A0A947GKB6_9CYAN</name>
<organism evidence="2 3">
    <name type="scientific">Leptothoe spongobia TAU-MAC 1115</name>
    <dbReference type="NCBI Taxonomy" id="1967444"/>
    <lineage>
        <taxon>Bacteria</taxon>
        <taxon>Bacillati</taxon>
        <taxon>Cyanobacteriota</taxon>
        <taxon>Cyanophyceae</taxon>
        <taxon>Nodosilineales</taxon>
        <taxon>Cymatolegaceae</taxon>
        <taxon>Leptothoe</taxon>
        <taxon>Leptothoe spongobia</taxon>
    </lineage>
</organism>
<dbReference type="RefSeq" id="WP_215609278.1">
    <property type="nucleotide sequence ID" value="NZ_JADOES010000022.1"/>
</dbReference>
<feature type="domain" description="N-acetyltransferase" evidence="1">
    <location>
        <begin position="7"/>
        <end position="150"/>
    </location>
</feature>
<sequence>MSLADLARIRVMPEADIPNLKSFVDQTVGDDYFYESTYSVVNPIPVVVAEHQQKLVGVAAVYHNSLHPYWVKILVAVAEDARRQGLGRKLHEAALQARPLQQHHLGVEGDYDFGNEAAEGFLKSLGYQLRLDCHCFELSLEGFNFSHELVPPSQVTSNSLKIISLKDLFLTPTKQQEVFDFLVSRYTEEHFWSPPHPKDHPEWQKVISNKGILPELSFALLANGQVVGATTAGVTGDDTLDMIWAYVSRQYSTDEAILLLKCLLAHQFKAALDRGLSKAEGEIDTTDTVYCSLLNWLPICNDKVWRILQAPRTLLNHSDAAD</sequence>
<dbReference type="Gene3D" id="3.40.630.30">
    <property type="match status" value="1"/>
</dbReference>
<dbReference type="Proteomes" id="UP000717364">
    <property type="component" value="Unassembled WGS sequence"/>
</dbReference>
<evidence type="ECO:0000259" key="1">
    <source>
        <dbReference type="PROSITE" id="PS51186"/>
    </source>
</evidence>
<evidence type="ECO:0000313" key="3">
    <source>
        <dbReference type="Proteomes" id="UP000717364"/>
    </source>
</evidence>
<reference evidence="2" key="1">
    <citation type="submission" date="2020-11" db="EMBL/GenBank/DDBJ databases">
        <authorList>
            <person name="Konstantinou D."/>
            <person name="Gkelis S."/>
            <person name="Popin R."/>
            <person name="Fewer D."/>
            <person name="Sivonen K."/>
        </authorList>
    </citation>
    <scope>NUCLEOTIDE SEQUENCE</scope>
    <source>
        <strain evidence="2">TAU-MAC 1115</strain>
    </source>
</reference>
<comment type="caution">
    <text evidence="2">The sequence shown here is derived from an EMBL/GenBank/DDBJ whole genome shotgun (WGS) entry which is preliminary data.</text>
</comment>
<proteinExistence type="predicted"/>
<dbReference type="PROSITE" id="PS51186">
    <property type="entry name" value="GNAT"/>
    <property type="match status" value="1"/>
</dbReference>
<dbReference type="Pfam" id="PF13508">
    <property type="entry name" value="Acetyltransf_7"/>
    <property type="match status" value="1"/>
</dbReference>
<evidence type="ECO:0000313" key="2">
    <source>
        <dbReference type="EMBL" id="MBT9316212.1"/>
    </source>
</evidence>